<evidence type="ECO:0000313" key="1">
    <source>
        <dbReference type="EnsemblMetazoa" id="MESCA005395-PA"/>
    </source>
</evidence>
<name>T1GP76_MEGSC</name>
<evidence type="ECO:0000313" key="2">
    <source>
        <dbReference type="Proteomes" id="UP000015102"/>
    </source>
</evidence>
<protein>
    <submittedName>
        <fullName evidence="1">Uncharacterized protein</fullName>
    </submittedName>
</protein>
<organism evidence="1 2">
    <name type="scientific">Megaselia scalaris</name>
    <name type="common">Humpbacked fly</name>
    <name type="synonym">Phora scalaris</name>
    <dbReference type="NCBI Taxonomy" id="36166"/>
    <lineage>
        <taxon>Eukaryota</taxon>
        <taxon>Metazoa</taxon>
        <taxon>Ecdysozoa</taxon>
        <taxon>Arthropoda</taxon>
        <taxon>Hexapoda</taxon>
        <taxon>Insecta</taxon>
        <taxon>Pterygota</taxon>
        <taxon>Neoptera</taxon>
        <taxon>Endopterygota</taxon>
        <taxon>Diptera</taxon>
        <taxon>Brachycera</taxon>
        <taxon>Muscomorpha</taxon>
        <taxon>Platypezoidea</taxon>
        <taxon>Phoridae</taxon>
        <taxon>Megaseliini</taxon>
        <taxon>Megaselia</taxon>
    </lineage>
</organism>
<dbReference type="EMBL" id="CAQQ02127681">
    <property type="status" value="NOT_ANNOTATED_CDS"/>
    <property type="molecule type" value="Genomic_DNA"/>
</dbReference>
<dbReference type="EnsemblMetazoa" id="MESCA005395-RA">
    <property type="protein sequence ID" value="MESCA005395-PA"/>
    <property type="gene ID" value="MESCA005395"/>
</dbReference>
<dbReference type="AlphaFoldDB" id="T1GP76"/>
<reference evidence="1" key="2">
    <citation type="submission" date="2015-06" db="UniProtKB">
        <authorList>
            <consortium name="EnsemblMetazoa"/>
        </authorList>
    </citation>
    <scope>IDENTIFICATION</scope>
</reference>
<dbReference type="HOGENOM" id="CLU_3415388_0_0_1"/>
<keyword evidence="2" id="KW-1185">Reference proteome</keyword>
<sequence>MLVPEWRRSIGATCGRLLWQMVPSSQC</sequence>
<accession>T1GP76</accession>
<dbReference type="Proteomes" id="UP000015102">
    <property type="component" value="Unassembled WGS sequence"/>
</dbReference>
<proteinExistence type="predicted"/>
<reference evidence="2" key="1">
    <citation type="submission" date="2013-02" db="EMBL/GenBank/DDBJ databases">
        <authorList>
            <person name="Hughes D."/>
        </authorList>
    </citation>
    <scope>NUCLEOTIDE SEQUENCE</scope>
    <source>
        <strain>Durham</strain>
        <strain evidence="2">NC isolate 2 -- Noor lab</strain>
    </source>
</reference>